<reference evidence="3" key="1">
    <citation type="submission" date="2017-11" db="EMBL/GenBank/DDBJ databases">
        <authorList>
            <person name="Lima N.C."/>
            <person name="Parody-Merino A.M."/>
            <person name="Battley P.F."/>
            <person name="Fidler A.E."/>
            <person name="Prosdocimi F."/>
        </authorList>
    </citation>
    <scope>NUCLEOTIDE SEQUENCE [LARGE SCALE GENOMIC DNA]</scope>
</reference>
<evidence type="ECO:0000313" key="2">
    <source>
        <dbReference type="EMBL" id="PKU35036.1"/>
    </source>
</evidence>
<gene>
    <name evidence="2" type="ORF">llap_14656</name>
</gene>
<feature type="region of interest" description="Disordered" evidence="1">
    <location>
        <begin position="1"/>
        <end position="76"/>
    </location>
</feature>
<organism evidence="2 3">
    <name type="scientific">Limosa lapponica baueri</name>
    <dbReference type="NCBI Taxonomy" id="1758121"/>
    <lineage>
        <taxon>Eukaryota</taxon>
        <taxon>Metazoa</taxon>
        <taxon>Chordata</taxon>
        <taxon>Craniata</taxon>
        <taxon>Vertebrata</taxon>
        <taxon>Euteleostomi</taxon>
        <taxon>Archelosauria</taxon>
        <taxon>Archosauria</taxon>
        <taxon>Dinosauria</taxon>
        <taxon>Saurischia</taxon>
        <taxon>Theropoda</taxon>
        <taxon>Coelurosauria</taxon>
        <taxon>Aves</taxon>
        <taxon>Neognathae</taxon>
        <taxon>Neoaves</taxon>
        <taxon>Charadriiformes</taxon>
        <taxon>Scolopacidae</taxon>
        <taxon>Limosa</taxon>
    </lineage>
</organism>
<accession>A0A2I0TMK3</accession>
<proteinExistence type="predicted"/>
<feature type="compositionally biased region" description="Basic and acidic residues" evidence="1">
    <location>
        <begin position="140"/>
        <end position="157"/>
    </location>
</feature>
<protein>
    <submittedName>
        <fullName evidence="2">Uncharacterized protein</fullName>
    </submittedName>
</protein>
<feature type="region of interest" description="Disordered" evidence="1">
    <location>
        <begin position="131"/>
        <end position="185"/>
    </location>
</feature>
<sequence>MEEATPLAILTPAPLESATPPTSPSHVATSVRTGGSPDPGYNDTGPSHLPAPTGKSHSTGTSPGRSHVPAHLGTSHSAECGKSYSAACTPHSCIASLSPARIDTSRSSLDNEHCHLCFNSEYCCYSNSNRTGRSCPGDQEAEKKARSPASHDRDQPKPDSTGESSSKEDPGEGPSQAALKEDSDAEIIIKSFSMKDL</sequence>
<reference evidence="3" key="2">
    <citation type="submission" date="2017-12" db="EMBL/GenBank/DDBJ databases">
        <title>Genome sequence of the Bar-tailed Godwit (Limosa lapponica baueri).</title>
        <authorList>
            <person name="Lima N.C.B."/>
            <person name="Parody-Merino A.M."/>
            <person name="Battley P.F."/>
            <person name="Fidler A.E."/>
            <person name="Prosdocimi F."/>
        </authorList>
    </citation>
    <scope>NUCLEOTIDE SEQUENCE [LARGE SCALE GENOMIC DNA]</scope>
</reference>
<name>A0A2I0TMK3_LIMLA</name>
<dbReference type="AlphaFoldDB" id="A0A2I0TMK3"/>
<keyword evidence="3" id="KW-1185">Reference proteome</keyword>
<feature type="compositionally biased region" description="Polar residues" evidence="1">
    <location>
        <begin position="24"/>
        <end position="33"/>
    </location>
</feature>
<dbReference type="Proteomes" id="UP000233556">
    <property type="component" value="Unassembled WGS sequence"/>
</dbReference>
<evidence type="ECO:0000256" key="1">
    <source>
        <dbReference type="SAM" id="MobiDB-lite"/>
    </source>
</evidence>
<dbReference type="EMBL" id="KZ508581">
    <property type="protein sequence ID" value="PKU35036.1"/>
    <property type="molecule type" value="Genomic_DNA"/>
</dbReference>
<evidence type="ECO:0000313" key="3">
    <source>
        <dbReference type="Proteomes" id="UP000233556"/>
    </source>
</evidence>
<feature type="compositionally biased region" description="Polar residues" evidence="1">
    <location>
        <begin position="55"/>
        <end position="64"/>
    </location>
</feature>